<dbReference type="NCBIfam" id="TIGR00197">
    <property type="entry name" value="yjeF_nterm"/>
    <property type="match status" value="1"/>
</dbReference>
<feature type="domain" description="YjeF N-terminal" evidence="11">
    <location>
        <begin position="11"/>
        <end position="229"/>
    </location>
</feature>
<dbReference type="PROSITE" id="PS51385">
    <property type="entry name" value="YJEF_N"/>
    <property type="match status" value="1"/>
</dbReference>
<dbReference type="AlphaFoldDB" id="A0A9P6NRF0"/>
<comment type="subcellular location">
    <subcellularLocation>
        <location evidence="10">Cytoplasm</location>
    </subcellularLocation>
    <subcellularLocation>
        <location evidence="10">Mitochondrion</location>
    </subcellularLocation>
</comment>
<feature type="binding site" evidence="10">
    <location>
        <position position="63"/>
    </location>
    <ligand>
        <name>K(+)</name>
        <dbReference type="ChEBI" id="CHEBI:29103"/>
    </ligand>
</feature>
<dbReference type="SUPFAM" id="SSF64153">
    <property type="entry name" value="YjeF N-terminal domain-like"/>
    <property type="match status" value="1"/>
</dbReference>
<dbReference type="Pfam" id="PF03853">
    <property type="entry name" value="YjeF_N"/>
    <property type="match status" value="1"/>
</dbReference>
<evidence type="ECO:0000313" key="13">
    <source>
        <dbReference type="Proteomes" id="UP000886653"/>
    </source>
</evidence>
<feature type="binding site" evidence="10">
    <location>
        <begin position="62"/>
        <end position="66"/>
    </location>
    <ligand>
        <name>(6S)-NADPHX</name>
        <dbReference type="ChEBI" id="CHEBI:64076"/>
    </ligand>
</feature>
<evidence type="ECO:0000256" key="5">
    <source>
        <dbReference type="ARBA" id="ARBA00022741"/>
    </source>
</evidence>
<dbReference type="OrthoDB" id="10064708at2759"/>
<dbReference type="PANTHER" id="PTHR13232">
    <property type="entry name" value="NAD(P)H-HYDRATE EPIMERASE"/>
    <property type="match status" value="1"/>
</dbReference>
<dbReference type="EMBL" id="MU167239">
    <property type="protein sequence ID" value="KAG0148190.1"/>
    <property type="molecule type" value="Genomic_DNA"/>
</dbReference>
<dbReference type="EC" id="5.1.99.6" evidence="3 10"/>
<evidence type="ECO:0000256" key="7">
    <source>
        <dbReference type="ARBA" id="ARBA00022958"/>
    </source>
</evidence>
<keyword evidence="7 10" id="KW-0630">Potassium</keyword>
<dbReference type="GO" id="GO:0000166">
    <property type="term" value="F:nucleotide binding"/>
    <property type="evidence" value="ECO:0007669"/>
    <property type="project" value="UniProtKB-KW"/>
</dbReference>
<keyword evidence="9 10" id="KW-0413">Isomerase</keyword>
<evidence type="ECO:0000256" key="9">
    <source>
        <dbReference type="ARBA" id="ARBA00023235"/>
    </source>
</evidence>
<proteinExistence type="inferred from homology"/>
<organism evidence="12 13">
    <name type="scientific">Cronartium quercuum f. sp. fusiforme G11</name>
    <dbReference type="NCBI Taxonomy" id="708437"/>
    <lineage>
        <taxon>Eukaryota</taxon>
        <taxon>Fungi</taxon>
        <taxon>Dikarya</taxon>
        <taxon>Basidiomycota</taxon>
        <taxon>Pucciniomycotina</taxon>
        <taxon>Pucciniomycetes</taxon>
        <taxon>Pucciniales</taxon>
        <taxon>Coleosporiaceae</taxon>
        <taxon>Cronartium</taxon>
    </lineage>
</organism>
<evidence type="ECO:0000259" key="11">
    <source>
        <dbReference type="PROSITE" id="PS51385"/>
    </source>
</evidence>
<protein>
    <recommendedName>
        <fullName evidence="3 10">NAD(P)H-hydrate epimerase</fullName>
        <ecNumber evidence="3 10">5.1.99.6</ecNumber>
    </recommendedName>
    <alternativeName>
        <fullName evidence="10">NAD(P)HX epimerase</fullName>
    </alternativeName>
</protein>
<dbReference type="Gene3D" id="3.40.50.10260">
    <property type="entry name" value="YjeF N-terminal domain"/>
    <property type="match status" value="1"/>
</dbReference>
<comment type="caution">
    <text evidence="10">Lacks conserved residue(s) required for the propagation of feature annotation.</text>
</comment>
<evidence type="ECO:0000256" key="2">
    <source>
        <dbReference type="ARBA" id="ARBA00000909"/>
    </source>
</evidence>
<keyword evidence="4 10" id="KW-0479">Metal-binding</keyword>
<feature type="binding site" evidence="10">
    <location>
        <begin position="140"/>
        <end position="146"/>
    </location>
    <ligand>
        <name>(6S)-NADPHX</name>
        <dbReference type="ChEBI" id="CHEBI:64076"/>
    </ligand>
</feature>
<dbReference type="PANTHER" id="PTHR13232:SF10">
    <property type="entry name" value="NAD(P)H-HYDRATE EPIMERASE"/>
    <property type="match status" value="1"/>
</dbReference>
<keyword evidence="8 10" id="KW-0520">NAD</keyword>
<dbReference type="HAMAP" id="MF_01966">
    <property type="entry name" value="NADHX_epimerase"/>
    <property type="match status" value="1"/>
</dbReference>
<dbReference type="GO" id="GO:0005739">
    <property type="term" value="C:mitochondrion"/>
    <property type="evidence" value="ECO:0007669"/>
    <property type="project" value="UniProtKB-SubCell"/>
</dbReference>
<dbReference type="GO" id="GO:0046872">
    <property type="term" value="F:metal ion binding"/>
    <property type="evidence" value="ECO:0007669"/>
    <property type="project" value="UniProtKB-KW"/>
</dbReference>
<sequence length="250" mass="27883">MSITYLGQQSAQALDVELMSQKYGYTLEQLMELAGLACAQALESAYPYHTHHRVLVCCGPGNQGGDGLVAARHLVHFGYRPIIYYPKQANKEFYRRLLQQCETLGIQSFGSEKDLEESLKETAFEKALNESDVVLDAIFGFSFKGEPKPPFAHVISQLRKLESRKPIVSVDIPSGWDVEIGDPHQRFFKPDVLISLTMPKLGSKDFKGRHILGGRFVPPVLAEKYGLIIPTYPGSAQIVDITQTDVVEKL</sequence>
<feature type="binding site" evidence="10">
    <location>
        <position position="174"/>
    </location>
    <ligand>
        <name>K(+)</name>
        <dbReference type="ChEBI" id="CHEBI:29103"/>
    </ligand>
</feature>
<keyword evidence="10" id="KW-0963">Cytoplasm</keyword>
<keyword evidence="13" id="KW-1185">Reference proteome</keyword>
<dbReference type="InterPro" id="IPR036652">
    <property type="entry name" value="YjeF_N_dom_sf"/>
</dbReference>
<comment type="cofactor">
    <cofactor evidence="10">
        <name>K(+)</name>
        <dbReference type="ChEBI" id="CHEBI:29103"/>
    </cofactor>
    <text evidence="10">Binds 1 potassium ion per subunit.</text>
</comment>
<keyword evidence="5 10" id="KW-0547">Nucleotide-binding</keyword>
<keyword evidence="10" id="KW-0496">Mitochondrion</keyword>
<evidence type="ECO:0000256" key="1">
    <source>
        <dbReference type="ARBA" id="ARBA00000013"/>
    </source>
</evidence>
<evidence type="ECO:0000256" key="6">
    <source>
        <dbReference type="ARBA" id="ARBA00022857"/>
    </source>
</evidence>
<gene>
    <name evidence="12" type="ORF">CROQUDRAFT_655079</name>
</gene>
<dbReference type="InterPro" id="IPR032976">
    <property type="entry name" value="YJEFN_prot_NAXE-like"/>
</dbReference>
<dbReference type="FunFam" id="3.40.50.10260:FF:000005">
    <property type="entry name" value="NAD(P)H-hydrate epimerase"/>
    <property type="match status" value="1"/>
</dbReference>
<name>A0A9P6NRF0_9BASI</name>
<comment type="similarity">
    <text evidence="10">Belongs to the NnrE/AIBP family.</text>
</comment>
<comment type="function">
    <text evidence="10">Catalyzes the epimerization of the S- and R-forms of NAD(P)HX, a damaged form of NAD(P)H that is a result of enzymatic or heat-dependent hydration. This is a prerequisite for the S-specific NAD(P)H-hydrate dehydratase to allow the repair of both epimers of NAD(P)HX.</text>
</comment>
<evidence type="ECO:0000256" key="3">
    <source>
        <dbReference type="ARBA" id="ARBA00012228"/>
    </source>
</evidence>
<evidence type="ECO:0000256" key="4">
    <source>
        <dbReference type="ARBA" id="ARBA00022723"/>
    </source>
</evidence>
<reference evidence="12" key="1">
    <citation type="submission" date="2013-11" db="EMBL/GenBank/DDBJ databases">
        <title>Genome sequence of the fusiform rust pathogen reveals effectors for host alternation and coevolution with pine.</title>
        <authorList>
            <consortium name="DOE Joint Genome Institute"/>
            <person name="Smith K."/>
            <person name="Pendleton A."/>
            <person name="Kubisiak T."/>
            <person name="Anderson C."/>
            <person name="Salamov A."/>
            <person name="Aerts A."/>
            <person name="Riley R."/>
            <person name="Clum A."/>
            <person name="Lindquist E."/>
            <person name="Ence D."/>
            <person name="Campbell M."/>
            <person name="Kronenberg Z."/>
            <person name="Feau N."/>
            <person name="Dhillon B."/>
            <person name="Hamelin R."/>
            <person name="Burleigh J."/>
            <person name="Smith J."/>
            <person name="Yandell M."/>
            <person name="Nelson C."/>
            <person name="Grigoriev I."/>
            <person name="Davis J."/>
        </authorList>
    </citation>
    <scope>NUCLEOTIDE SEQUENCE</scope>
    <source>
        <strain evidence="12">G11</strain>
    </source>
</reference>
<evidence type="ECO:0000256" key="8">
    <source>
        <dbReference type="ARBA" id="ARBA00023027"/>
    </source>
</evidence>
<evidence type="ECO:0000313" key="12">
    <source>
        <dbReference type="EMBL" id="KAG0148190.1"/>
    </source>
</evidence>
<keyword evidence="6" id="KW-0521">NADP</keyword>
<dbReference type="GO" id="GO:0052856">
    <property type="term" value="F:NAD(P)HX epimerase activity"/>
    <property type="evidence" value="ECO:0007669"/>
    <property type="project" value="UniProtKB-UniRule"/>
</dbReference>
<comment type="caution">
    <text evidence="12">The sequence shown here is derived from an EMBL/GenBank/DDBJ whole genome shotgun (WGS) entry which is preliminary data.</text>
</comment>
<comment type="catalytic activity">
    <reaction evidence="2 10">
        <text>(6R)-NADPHX = (6S)-NADPHX</text>
        <dbReference type="Rhea" id="RHEA:32227"/>
        <dbReference type="ChEBI" id="CHEBI:64076"/>
        <dbReference type="ChEBI" id="CHEBI:64077"/>
        <dbReference type="EC" id="5.1.99.6"/>
    </reaction>
</comment>
<accession>A0A9P6NRF0</accession>
<dbReference type="Proteomes" id="UP000886653">
    <property type="component" value="Unassembled WGS sequence"/>
</dbReference>
<dbReference type="InterPro" id="IPR004443">
    <property type="entry name" value="YjeF_N_dom"/>
</dbReference>
<feature type="binding site" evidence="10">
    <location>
        <position position="171"/>
    </location>
    <ligand>
        <name>(6S)-NADPHX</name>
        <dbReference type="ChEBI" id="CHEBI:64076"/>
    </ligand>
</feature>
<evidence type="ECO:0000256" key="10">
    <source>
        <dbReference type="HAMAP-Rule" id="MF_03159"/>
    </source>
</evidence>
<feature type="binding site" evidence="10">
    <location>
        <position position="136"/>
    </location>
    <ligand>
        <name>K(+)</name>
        <dbReference type="ChEBI" id="CHEBI:29103"/>
    </ligand>
</feature>
<comment type="catalytic activity">
    <reaction evidence="1 10">
        <text>(6R)-NADHX = (6S)-NADHX</text>
        <dbReference type="Rhea" id="RHEA:32215"/>
        <dbReference type="ChEBI" id="CHEBI:64074"/>
        <dbReference type="ChEBI" id="CHEBI:64075"/>
        <dbReference type="EC" id="5.1.99.6"/>
    </reaction>
</comment>